<protein>
    <submittedName>
        <fullName evidence="6">MAPEG family protein</fullName>
    </submittedName>
</protein>
<dbReference type="RefSeq" id="WP_245137390.1">
    <property type="nucleotide sequence ID" value="NZ_CP128477.1"/>
</dbReference>
<dbReference type="InterPro" id="IPR023352">
    <property type="entry name" value="MAPEG-like_dom_sf"/>
</dbReference>
<evidence type="ECO:0000256" key="1">
    <source>
        <dbReference type="ARBA" id="ARBA00004370"/>
    </source>
</evidence>
<gene>
    <name evidence="6" type="ORF">MKJ03_16720</name>
</gene>
<comment type="caution">
    <text evidence="6">The sequence shown here is derived from an EMBL/GenBank/DDBJ whole genome shotgun (WGS) entry which is preliminary data.</text>
</comment>
<name>A0ABT0D3J3_9HYPH</name>
<keyword evidence="7" id="KW-1185">Reference proteome</keyword>
<dbReference type="EMBL" id="JALAYX010000004">
    <property type="protein sequence ID" value="MCJ8239977.1"/>
    <property type="molecule type" value="Genomic_DNA"/>
</dbReference>
<feature type="transmembrane region" description="Helical" evidence="5">
    <location>
        <begin position="6"/>
        <end position="28"/>
    </location>
</feature>
<evidence type="ECO:0000313" key="7">
    <source>
        <dbReference type="Proteomes" id="UP001522662"/>
    </source>
</evidence>
<evidence type="ECO:0000256" key="5">
    <source>
        <dbReference type="SAM" id="Phobius"/>
    </source>
</evidence>
<evidence type="ECO:0000256" key="3">
    <source>
        <dbReference type="ARBA" id="ARBA00022989"/>
    </source>
</evidence>
<reference evidence="6 7" key="1">
    <citation type="submission" date="2022-03" db="EMBL/GenBank/DDBJ databases">
        <title>Rhizobium SSM4.3 sp. nov., isolated from Sediment (Gouqi Island).</title>
        <authorList>
            <person name="Chen G."/>
        </authorList>
    </citation>
    <scope>NUCLEOTIDE SEQUENCE [LARGE SCALE GENOMIC DNA]</scope>
    <source>
        <strain evidence="6 7">SSM4.3</strain>
    </source>
</reference>
<dbReference type="Proteomes" id="UP001522662">
    <property type="component" value="Unassembled WGS sequence"/>
</dbReference>
<comment type="subcellular location">
    <subcellularLocation>
        <location evidence="1">Membrane</location>
    </subcellularLocation>
</comment>
<dbReference type="PANTHER" id="PTHR35371">
    <property type="entry name" value="INNER MEMBRANE PROTEIN"/>
    <property type="match status" value="1"/>
</dbReference>
<feature type="transmembrane region" description="Helical" evidence="5">
    <location>
        <begin position="119"/>
        <end position="136"/>
    </location>
</feature>
<dbReference type="InterPro" id="IPR001129">
    <property type="entry name" value="Membr-assoc_MAPEG"/>
</dbReference>
<keyword evidence="3 5" id="KW-1133">Transmembrane helix</keyword>
<dbReference type="SUPFAM" id="SSF161084">
    <property type="entry name" value="MAPEG domain-like"/>
    <property type="match status" value="1"/>
</dbReference>
<keyword evidence="2 5" id="KW-0812">Transmembrane</keyword>
<sequence length="137" mass="14528">MEPVSASASPLVLLLAWSVVLLVAHVLLQGMFATKELGTEWNAGPRDGNKQPESKLAGRAARASSNFRETYPAFIALAAGLLSTGETSGLGLTGAIVWFVGRIVYYPLYLAGIPYIRSLVWLGSVAGLGLMFLSLAF</sequence>
<dbReference type="Gene3D" id="1.20.120.550">
    <property type="entry name" value="Membrane associated eicosanoid/glutathione metabolism-like domain"/>
    <property type="match status" value="1"/>
</dbReference>
<dbReference type="Pfam" id="PF01124">
    <property type="entry name" value="MAPEG"/>
    <property type="match status" value="1"/>
</dbReference>
<accession>A0ABT0D3J3</accession>
<organism evidence="6 7">
    <name type="scientific">Peteryoungia algae</name>
    <dbReference type="NCBI Taxonomy" id="2919917"/>
    <lineage>
        <taxon>Bacteria</taxon>
        <taxon>Pseudomonadati</taxon>
        <taxon>Pseudomonadota</taxon>
        <taxon>Alphaproteobacteria</taxon>
        <taxon>Hyphomicrobiales</taxon>
        <taxon>Rhizobiaceae</taxon>
        <taxon>Peteryoungia</taxon>
    </lineage>
</organism>
<evidence type="ECO:0000256" key="4">
    <source>
        <dbReference type="ARBA" id="ARBA00023136"/>
    </source>
</evidence>
<proteinExistence type="predicted"/>
<keyword evidence="4 5" id="KW-0472">Membrane</keyword>
<evidence type="ECO:0000256" key="2">
    <source>
        <dbReference type="ARBA" id="ARBA00022692"/>
    </source>
</evidence>
<evidence type="ECO:0000313" key="6">
    <source>
        <dbReference type="EMBL" id="MCJ8239977.1"/>
    </source>
</evidence>
<dbReference type="PANTHER" id="PTHR35371:SF1">
    <property type="entry name" value="BLR7753 PROTEIN"/>
    <property type="match status" value="1"/>
</dbReference>